<keyword evidence="6 11" id="KW-0106">Calcium</keyword>
<feature type="domain" description="Cadherin" evidence="15">
    <location>
        <begin position="2563"/>
        <end position="2670"/>
    </location>
</feature>
<feature type="domain" description="Cadherin" evidence="15">
    <location>
        <begin position="2794"/>
        <end position="2885"/>
    </location>
</feature>
<gene>
    <name evidence="16" type="ORF">PSYICH_LOCUS5676</name>
</gene>
<dbReference type="Pfam" id="PF00028">
    <property type="entry name" value="Cadherin"/>
    <property type="match status" value="25"/>
</dbReference>
<dbReference type="InterPro" id="IPR020894">
    <property type="entry name" value="Cadherin_CS"/>
</dbReference>
<dbReference type="FunFam" id="2.60.40.60:FF:000015">
    <property type="entry name" value="FAT atypical cadherin 1"/>
    <property type="match status" value="1"/>
</dbReference>
<dbReference type="FunFam" id="2.60.40.60:FF:000140">
    <property type="entry name" value="Dachsous cadherin-related 1"/>
    <property type="match status" value="1"/>
</dbReference>
<feature type="compositionally biased region" description="Low complexity" evidence="12">
    <location>
        <begin position="3273"/>
        <end position="3294"/>
    </location>
</feature>
<feature type="domain" description="Cadherin" evidence="15">
    <location>
        <begin position="231"/>
        <end position="337"/>
    </location>
</feature>
<protein>
    <recommendedName>
        <fullName evidence="15">Cadherin domain-containing protein</fullName>
    </recommendedName>
</protein>
<feature type="compositionally biased region" description="Polar residues" evidence="12">
    <location>
        <begin position="2998"/>
        <end position="3007"/>
    </location>
</feature>
<feature type="domain" description="Cadherin" evidence="15">
    <location>
        <begin position="1300"/>
        <end position="1414"/>
    </location>
</feature>
<feature type="domain" description="Cadherin" evidence="15">
    <location>
        <begin position="977"/>
        <end position="1087"/>
    </location>
</feature>
<evidence type="ECO:0000256" key="10">
    <source>
        <dbReference type="ARBA" id="ARBA00023180"/>
    </source>
</evidence>
<dbReference type="Proteomes" id="UP001153636">
    <property type="component" value="Chromosome 18"/>
</dbReference>
<feature type="domain" description="Cadherin" evidence="15">
    <location>
        <begin position="1628"/>
        <end position="1730"/>
    </location>
</feature>
<dbReference type="GO" id="GO:0007163">
    <property type="term" value="P:establishment or maintenance of cell polarity"/>
    <property type="evidence" value="ECO:0007669"/>
    <property type="project" value="UniProtKB-ARBA"/>
</dbReference>
<dbReference type="InterPro" id="IPR015919">
    <property type="entry name" value="Cadherin-like_sf"/>
</dbReference>
<evidence type="ECO:0000259" key="15">
    <source>
        <dbReference type="PROSITE" id="PS50268"/>
    </source>
</evidence>
<name>A0A9P0CVD5_9CUCU</name>
<dbReference type="FunFam" id="2.60.40.60:FF:000353">
    <property type="entry name" value="Dachsous, isoform B"/>
    <property type="match status" value="1"/>
</dbReference>
<keyword evidence="3 13" id="KW-0812">Transmembrane</keyword>
<evidence type="ECO:0000256" key="12">
    <source>
        <dbReference type="SAM" id="MobiDB-lite"/>
    </source>
</evidence>
<feature type="domain" description="Cadherin" evidence="15">
    <location>
        <begin position="2153"/>
        <end position="2258"/>
    </location>
</feature>
<evidence type="ECO:0000256" key="6">
    <source>
        <dbReference type="ARBA" id="ARBA00022837"/>
    </source>
</evidence>
<keyword evidence="10" id="KW-0325">Glycoprotein</keyword>
<feature type="signal peptide" evidence="14">
    <location>
        <begin position="1"/>
        <end position="19"/>
    </location>
</feature>
<keyword evidence="4 14" id="KW-0732">Signal</keyword>
<feature type="region of interest" description="Disordered" evidence="12">
    <location>
        <begin position="3271"/>
        <end position="3295"/>
    </location>
</feature>
<feature type="domain" description="Cadherin" evidence="15">
    <location>
        <begin position="768"/>
        <end position="871"/>
    </location>
</feature>
<evidence type="ECO:0000313" key="16">
    <source>
        <dbReference type="EMBL" id="CAH1104936.1"/>
    </source>
</evidence>
<dbReference type="GO" id="GO:0008013">
    <property type="term" value="F:beta-catenin binding"/>
    <property type="evidence" value="ECO:0007669"/>
    <property type="project" value="TreeGrafter"/>
</dbReference>
<comment type="subcellular location">
    <subcellularLocation>
        <location evidence="1">Cell membrane</location>
        <topology evidence="1">Single-pass type I membrane protein</topology>
    </subcellularLocation>
</comment>
<dbReference type="PANTHER" id="PTHR24027:SF423">
    <property type="entry name" value="PROTOCADHERIN-16"/>
    <property type="match status" value="1"/>
</dbReference>
<dbReference type="GO" id="GO:0007156">
    <property type="term" value="P:homophilic cell adhesion via plasma membrane adhesion molecules"/>
    <property type="evidence" value="ECO:0007669"/>
    <property type="project" value="InterPro"/>
</dbReference>
<feature type="domain" description="Cadherin" evidence="15">
    <location>
        <begin position="1732"/>
        <end position="1834"/>
    </location>
</feature>
<feature type="chain" id="PRO_5040485693" description="Cadherin domain-containing protein" evidence="14">
    <location>
        <begin position="20"/>
        <end position="3332"/>
    </location>
</feature>
<keyword evidence="17" id="KW-1185">Reference proteome</keyword>
<feature type="domain" description="Cadherin" evidence="15">
    <location>
        <begin position="449"/>
        <end position="555"/>
    </location>
</feature>
<dbReference type="PANTHER" id="PTHR24027">
    <property type="entry name" value="CADHERIN-23"/>
    <property type="match status" value="1"/>
</dbReference>
<dbReference type="FunFam" id="2.60.40.60:FF:000116">
    <property type="entry name" value="Dachsous cadherin-related 2"/>
    <property type="match status" value="2"/>
</dbReference>
<keyword evidence="5" id="KW-0677">Repeat</keyword>
<feature type="domain" description="Cadherin" evidence="15">
    <location>
        <begin position="2047"/>
        <end position="2152"/>
    </location>
</feature>
<feature type="domain" description="Cadherin" evidence="15">
    <location>
        <begin position="350"/>
        <end position="448"/>
    </location>
</feature>
<feature type="domain" description="Cadherin" evidence="15">
    <location>
        <begin position="660"/>
        <end position="767"/>
    </location>
</feature>
<feature type="domain" description="Cadherin" evidence="15">
    <location>
        <begin position="1835"/>
        <end position="1939"/>
    </location>
</feature>
<feature type="domain" description="Cadherin" evidence="15">
    <location>
        <begin position="1524"/>
        <end position="1627"/>
    </location>
</feature>
<evidence type="ECO:0000256" key="3">
    <source>
        <dbReference type="ARBA" id="ARBA00022692"/>
    </source>
</evidence>
<dbReference type="GO" id="GO:0016342">
    <property type="term" value="C:catenin complex"/>
    <property type="evidence" value="ECO:0007669"/>
    <property type="project" value="TreeGrafter"/>
</dbReference>
<keyword evidence="7" id="KW-0130">Cell adhesion</keyword>
<evidence type="ECO:0000256" key="5">
    <source>
        <dbReference type="ARBA" id="ARBA00022737"/>
    </source>
</evidence>
<feature type="compositionally biased region" description="Polar residues" evidence="12">
    <location>
        <begin position="3206"/>
        <end position="3224"/>
    </location>
</feature>
<dbReference type="PRINTS" id="PR00205">
    <property type="entry name" value="CADHERIN"/>
</dbReference>
<dbReference type="SMART" id="SM00112">
    <property type="entry name" value="CA"/>
    <property type="match status" value="27"/>
</dbReference>
<feature type="domain" description="Cadherin" evidence="15">
    <location>
        <begin position="119"/>
        <end position="230"/>
    </location>
</feature>
<dbReference type="Gene3D" id="2.60.40.60">
    <property type="entry name" value="Cadherins"/>
    <property type="match status" value="27"/>
</dbReference>
<dbReference type="EMBL" id="OV651830">
    <property type="protein sequence ID" value="CAH1104936.1"/>
    <property type="molecule type" value="Genomic_DNA"/>
</dbReference>
<dbReference type="Gene3D" id="4.10.900.10">
    <property type="entry name" value="TCF3-CBD (Catenin binding domain)"/>
    <property type="match status" value="1"/>
</dbReference>
<dbReference type="SUPFAM" id="SSF49313">
    <property type="entry name" value="Cadherin-like"/>
    <property type="match status" value="27"/>
</dbReference>
<proteinExistence type="predicted"/>
<feature type="domain" description="Cadherin" evidence="15">
    <location>
        <begin position="1940"/>
        <end position="2044"/>
    </location>
</feature>
<feature type="domain" description="Cadherin" evidence="15">
    <location>
        <begin position="2361"/>
        <end position="2453"/>
    </location>
</feature>
<keyword evidence="9 13" id="KW-0472">Membrane</keyword>
<dbReference type="GO" id="GO:0009887">
    <property type="term" value="P:animal organ morphogenesis"/>
    <property type="evidence" value="ECO:0007669"/>
    <property type="project" value="UniProtKB-ARBA"/>
</dbReference>
<keyword evidence="2" id="KW-1003">Cell membrane</keyword>
<evidence type="ECO:0000313" key="17">
    <source>
        <dbReference type="Proteomes" id="UP001153636"/>
    </source>
</evidence>
<evidence type="ECO:0000256" key="11">
    <source>
        <dbReference type="PROSITE-ProRule" id="PRU00043"/>
    </source>
</evidence>
<dbReference type="InterPro" id="IPR027397">
    <property type="entry name" value="Catenin-bd_sf"/>
</dbReference>
<feature type="domain" description="Cadherin" evidence="15">
    <location>
        <begin position="556"/>
        <end position="659"/>
    </location>
</feature>
<dbReference type="FunFam" id="2.60.40.60:FF:000081">
    <property type="entry name" value="protocadherin Fat 4"/>
    <property type="match status" value="1"/>
</dbReference>
<evidence type="ECO:0000256" key="2">
    <source>
        <dbReference type="ARBA" id="ARBA00022475"/>
    </source>
</evidence>
<evidence type="ECO:0000256" key="8">
    <source>
        <dbReference type="ARBA" id="ARBA00022989"/>
    </source>
</evidence>
<feature type="domain" description="Cadherin" evidence="15">
    <location>
        <begin position="1192"/>
        <end position="1299"/>
    </location>
</feature>
<feature type="domain" description="Cadherin" evidence="15">
    <location>
        <begin position="1415"/>
        <end position="1523"/>
    </location>
</feature>
<feature type="region of interest" description="Disordered" evidence="12">
    <location>
        <begin position="2973"/>
        <end position="3060"/>
    </location>
</feature>
<dbReference type="GO" id="GO:0045296">
    <property type="term" value="F:cadherin binding"/>
    <property type="evidence" value="ECO:0007669"/>
    <property type="project" value="TreeGrafter"/>
</dbReference>
<feature type="domain" description="Cadherin" evidence="15">
    <location>
        <begin position="2466"/>
        <end position="2562"/>
    </location>
</feature>
<dbReference type="FunFam" id="2.60.40.60:FF:000092">
    <property type="entry name" value="Protocadherin 8"/>
    <property type="match status" value="1"/>
</dbReference>
<dbReference type="FunFam" id="2.60.40.60:FF:000226">
    <property type="entry name" value="Dachsous, isoform B"/>
    <property type="match status" value="2"/>
</dbReference>
<dbReference type="GO" id="GO:0005509">
    <property type="term" value="F:calcium ion binding"/>
    <property type="evidence" value="ECO:0007669"/>
    <property type="project" value="UniProtKB-UniRule"/>
</dbReference>
<dbReference type="PROSITE" id="PS50268">
    <property type="entry name" value="CADHERIN_2"/>
    <property type="match status" value="27"/>
</dbReference>
<evidence type="ECO:0000256" key="14">
    <source>
        <dbReference type="SAM" id="SignalP"/>
    </source>
</evidence>
<feature type="compositionally biased region" description="Low complexity" evidence="12">
    <location>
        <begin position="3008"/>
        <end position="3022"/>
    </location>
</feature>
<evidence type="ECO:0000256" key="4">
    <source>
        <dbReference type="ARBA" id="ARBA00022729"/>
    </source>
</evidence>
<dbReference type="InterPro" id="IPR002126">
    <property type="entry name" value="Cadherin-like_dom"/>
</dbReference>
<dbReference type="InterPro" id="IPR039808">
    <property type="entry name" value="Cadherin"/>
</dbReference>
<dbReference type="FunFam" id="2.60.40.60:FF:000181">
    <property type="entry name" value="Predicted protein"/>
    <property type="match status" value="1"/>
</dbReference>
<feature type="domain" description="Cadherin" evidence="15">
    <location>
        <begin position="2258"/>
        <end position="2360"/>
    </location>
</feature>
<dbReference type="FunFam" id="2.60.40.60:FF:000007">
    <property type="entry name" value="Protocadherin alpha 2"/>
    <property type="match status" value="1"/>
</dbReference>
<dbReference type="OrthoDB" id="6252479at2759"/>
<feature type="domain" description="Cadherin" evidence="15">
    <location>
        <begin position="21"/>
        <end position="118"/>
    </location>
</feature>
<evidence type="ECO:0000256" key="1">
    <source>
        <dbReference type="ARBA" id="ARBA00004251"/>
    </source>
</evidence>
<keyword evidence="8 13" id="KW-1133">Transmembrane helix</keyword>
<dbReference type="GO" id="GO:0060429">
    <property type="term" value="P:epithelium development"/>
    <property type="evidence" value="ECO:0007669"/>
    <property type="project" value="UniProtKB-ARBA"/>
</dbReference>
<evidence type="ECO:0000256" key="13">
    <source>
        <dbReference type="SAM" id="Phobius"/>
    </source>
</evidence>
<accession>A0A9P0CVD5</accession>
<feature type="domain" description="Cadherin" evidence="15">
    <location>
        <begin position="1088"/>
        <end position="1190"/>
    </location>
</feature>
<feature type="domain" description="Cadherin" evidence="15">
    <location>
        <begin position="872"/>
        <end position="976"/>
    </location>
</feature>
<organism evidence="16 17">
    <name type="scientific">Psylliodes chrysocephalus</name>
    <dbReference type="NCBI Taxonomy" id="3402493"/>
    <lineage>
        <taxon>Eukaryota</taxon>
        <taxon>Metazoa</taxon>
        <taxon>Ecdysozoa</taxon>
        <taxon>Arthropoda</taxon>
        <taxon>Hexapoda</taxon>
        <taxon>Insecta</taxon>
        <taxon>Pterygota</taxon>
        <taxon>Neoptera</taxon>
        <taxon>Endopterygota</taxon>
        <taxon>Coleoptera</taxon>
        <taxon>Polyphaga</taxon>
        <taxon>Cucujiformia</taxon>
        <taxon>Chrysomeloidea</taxon>
        <taxon>Chrysomelidae</taxon>
        <taxon>Galerucinae</taxon>
        <taxon>Alticini</taxon>
        <taxon>Psylliodes</taxon>
    </lineage>
</organism>
<dbReference type="CDD" id="cd11304">
    <property type="entry name" value="Cadherin_repeat"/>
    <property type="match status" value="27"/>
</dbReference>
<reference evidence="16" key="1">
    <citation type="submission" date="2022-01" db="EMBL/GenBank/DDBJ databases">
        <authorList>
            <person name="King R."/>
        </authorList>
    </citation>
    <scope>NUCLEOTIDE SEQUENCE</scope>
</reference>
<feature type="region of interest" description="Disordered" evidence="12">
    <location>
        <begin position="3206"/>
        <end position="3225"/>
    </location>
</feature>
<feature type="domain" description="Cadherin" evidence="15">
    <location>
        <begin position="2671"/>
        <end position="2778"/>
    </location>
</feature>
<dbReference type="FunFam" id="2.60.40.60:FF:000135">
    <property type="entry name" value="cadherin-23 isoform X1"/>
    <property type="match status" value="1"/>
</dbReference>
<dbReference type="GO" id="GO:0048731">
    <property type="term" value="P:system development"/>
    <property type="evidence" value="ECO:0007669"/>
    <property type="project" value="UniProtKB-ARBA"/>
</dbReference>
<dbReference type="GO" id="GO:0048729">
    <property type="term" value="P:tissue morphogenesis"/>
    <property type="evidence" value="ECO:0007669"/>
    <property type="project" value="UniProtKB-ARBA"/>
</dbReference>
<evidence type="ECO:0000256" key="7">
    <source>
        <dbReference type="ARBA" id="ARBA00022889"/>
    </source>
</evidence>
<dbReference type="FunFam" id="2.60.40.60:FF:000020">
    <property type="entry name" value="Dachsous cadherin-related 1b"/>
    <property type="match status" value="6"/>
</dbReference>
<dbReference type="PROSITE" id="PS00232">
    <property type="entry name" value="CADHERIN_1"/>
    <property type="match status" value="15"/>
</dbReference>
<feature type="transmembrane region" description="Helical" evidence="13">
    <location>
        <begin position="2907"/>
        <end position="2929"/>
    </location>
</feature>
<evidence type="ECO:0000256" key="9">
    <source>
        <dbReference type="ARBA" id="ARBA00023136"/>
    </source>
</evidence>
<dbReference type="GO" id="GO:0016477">
    <property type="term" value="P:cell migration"/>
    <property type="evidence" value="ECO:0007669"/>
    <property type="project" value="TreeGrafter"/>
</dbReference>
<sequence length="3332" mass="363617">MIPVITLVWLAKLLILAEAGTEHVRDLDVSEGAPVGTRIGFIGDGASPDSGPPYLIVPVGSAVDTDLSIDQTTGEIRTKVPLDRETRASYSLVAIPMSGDNVKVIVKVLDENDNAPTFPMPVMNIEFPENTPRDVKRTLHPARDLDLDIFNTQKYNIISGNVNNAFRLSSHRERDGVLYLDLQINGFLDRETTASYTLVIEALDGGTPPLRGEMTVNITIQDVNDNPPVFNQSRYFASIQENATVGTSVLRVTASDADSEENGQLEYSINRRQSDKDNMFRIEASTGLISVNKPLDFEIKELHELVIVAKDHGLQPLEATAFVSIKVTDVNDNQPTINVIFLSDDATPKISESAQPGEFVARISVHDPDSKTDYSNVNVTLKGGDGHFGLTTRDNIIYLVIVSLPLDRELKPNYTLNVEATDNGTPPLHATRTIDLRVTDINDNAPVFDHEIYHANVMEVSDPGTSVLQVLADDKDEGNNSAITYSLLDTPDSHSGWFRIDPRSGLVTTRVHVDCETDPVPKLTVVATDNGFPPLSASATVLVTIHDVNDNEPIFDQSFYNVSVAENERVGRCILKVSATDPDCGVNAMVNYTLGDGNTKLKEFSVRSDTGEICISSTLDYESRNLYEFPVIATDRGGLSTTAMVKLQIIDINDNHPIFYPSEYNVSLRESGISSSSPVVVIAATDADSGKFGTVAYKIVTGNDAGLFRIDKTTGEIFINRPSLLSARGQPYHRLNISATDGGNLKSLKDAEVFLSVIDSAQKPPIFEHSRYTYTVSENVRKDVVIGTVKAAVSNNAGRANIRYSIYSGDPDGLFFIDTITGIISIASSLDHESKASVLLNVQATSGEPPVYGHAQVNIEIEDVNDNAPEFESTIVRISVPENVEVGSPLYSAHAKDRDSGKNGIITYKIVNNPYGGLFKIDPKLGDLTITRHLDYETSQRHSLVITATDTGVPPLSANLTVLVEVQDVNDNAPVFERKEYSLSIVESTAINTQILQLTAIDADSGNNARITYRLLSSNSSDDSDLQDIFGIFPNSGWLYLRASLDRELRDKYLLTIAATDNGTPSETATTKVLLEVLDANDNDPVFSSDSYQFQIEENLRRGTSVGRVTAVDADLGQNAAVRYSLIPGNSSFIINQITGEITNKDPLDREHKQFHELVVEARDQGTPSRSSRVIVTITVLDINDNAPEIVDPQEDVISVREEQPPGTEVVRVRAIDADSGSNATITYSIVKDRDFDGHSVFAIDPITGVIKSRLILDHEEKTIYRLAVAATDGGQPPKQSVRVLRVEVLDLNDNRPTFTSSSLVFTVKEDAAIGHVVGSIALSEPVHENSLNGAGGYITYTVTSLSTDTLSDAFDIDRGTGSLVVSRQLDREIQSEYRLEVRALDTSAMNNPQSSAITVKIDIADVNDNAPKWPQDPITFKVSENTEIGTSIYNFTASDVDTGSNSDLRYSLLKQFPAQNNFAVDSLTGMLTLTSRLDFEMTQEYTLVVAATDQSQNISERLSTSVTVRILVTDFNDNAPKFVAPTSTVYISDSTVLGMTVTHIIAVDQDSGDNGRVTYIISGGNEDMLFSLGYDTGSLTLTKPLPSSQKCFVLNVTASDHGSPSKTSTMELKLVIQSSIDSVPKFLEVQYLAEVPEDVAIGTVVIRVAARSGLTPEGNNLTFILPTDETFEIISPTGEVVTKKLLDREETETYILTVYVSDSSHKTTLFDTTTLVVKITDMNDNVPKFQSGSCYRLSVPENSETSVIHTMVAEDEDQGSNGEVIYSITAGNIGNKFSIDSRTGELTSRPLDRESQSRYFLTIIAKDRGNPSLQSFCNLTISVEDQNDNDPKFDLSKYSTAILENVPIDTSVLKVHASDADLGMNARIIYSLSNESHWLFRVDNKTGVITTAGLFDREKQSIYNFLIVATDGGKYNARSQSVPVTVKIIDVNDNKPIFTRYPFKQKVAPYIQPGQMILKVTADDADEGTNAEIVYSISRDDSYGKFRINPNTGIITTTQSLASNKGKIIYLNMLATDKGNPPRSSSGLVEIMVGDMQEGSPDLRFQNDSYTVTVTENAEQFKDIIQVAAVRSDGRRQKIVYYIGSGNEDNIFVINSDSGIIQVRDPKNLDYELHKNITLVVEAKTEGYPTLHGYCNVVILLTDQNDNSPKFTQHQYAASVWEGNKKGEFILQVVASDADEGTNSRILYHIVDGNHDNAFKIEPAFSGILKTNIVLDREIRDLYRLTVIATDEGVPQMTGTARIRINVVDINDNQPTFPPHSIITVKEDTPVGTVLTIVTANDVDTYPPLTYSFAKDNYKKDLQYFSIDRYSGKVVLKKNLDYEMWQECKLGIIASDTAHSAQTLLTIKVIDVNDNAPIFLQSSYFATLPDDNSATLIDILSLNATDADSEENSKLHYSIENSIPGFSIDVDQGTLKANLSIVPHYNEDVLLTVKATDMGSPELHNVVPVRIRTNGGVATGMKSVSKMEYKINVPENTTKGSTIMYLAKPLSVPSSFFRILDGNEGGTFEVINPSGALVLIKFLNRETQEIYNLKISVDSTSMSVMSVVIDVDDSNDNPPVFQTTDYAKTISENLPIGTSVETITATDADLPGSVNSEIVFDITSGNDEGCFKLNPETGVLSINKSLDFDKGSTEYNFVIRACDKGTPNLCTLNTFLITLQDENDNEPKFPVSEYFEFVGENEAVGTAVFTAHATDADKGQFGQLKYSIAPSYAQLDNSWKLFNINHSTGLITTSTVFDYEQRSRYNFVVQAEDTGGKSTSVKVRVEIEGKDEFHPQFTERTYKLTLATSSALPVGYVVGHVTATDRDKGPDGRVVYQLITQHSYFKVNRTTGDILIKRKFDYTEIPNSGREISLVITASSGRQGSLTNMTVVEIILDPLADPGTNLAINRNNETAISAANGGIADWALGLLISLILLIITFGAVFVFLHMRNKRNKKINKPTLGGADGVSTSNNYVDPTAFDTIPIRSTVGSIQGSSNQFAPPKYDEIPQYGAAHPASSNSGAATTSELSGSEQSGSSGRGSAEDDGEDEEIRMINEGPLQRESGVLRSNEGDNLSNTSVRNTQEYLARLGIINNNIPIPIQNQRGNKPVPLDIFNEEGNENDITTLIYAKLNDVAGSDRASSTNEGPSNSNMSTAIDHMINGYGDVPAVTHQPSMNGSLSSIVHSEEELAGSYNWDYLLDWGPQYQPLAHVFSEIARLKDDSASVHSGASGTSSVKSKNSVAHKTVPPPLITSVAPRAIAMPVLNSRGGPSHHNQMMMLPRSPINHDASGATFSSSTAMSPSFSPSLSPLATKSPSVSPLVAPGLPTSHHVMARQTAQRNKSVVDAELRI</sequence>
<dbReference type="FunFam" id="2.60.40.60:FF:000102">
    <property type="entry name" value="Dachsous cadherin-related 1b"/>
    <property type="match status" value="1"/>
</dbReference>